<dbReference type="EMBL" id="LT962688">
    <property type="protein sequence ID" value="SOR26940.1"/>
    <property type="molecule type" value="Genomic_DNA"/>
</dbReference>
<dbReference type="Proteomes" id="UP000233769">
    <property type="component" value="Chromosome tk0001"/>
</dbReference>
<reference evidence="3" key="1">
    <citation type="submission" date="2017-10" db="EMBL/GenBank/DDBJ databases">
        <authorList>
            <person name="Regsiter A."/>
            <person name="William W."/>
        </authorList>
    </citation>
    <scope>NUCLEOTIDE SEQUENCE [LARGE SCALE GENOMIC DNA]</scope>
</reference>
<feature type="region of interest" description="Disordered" evidence="1">
    <location>
        <begin position="27"/>
        <end position="53"/>
    </location>
</feature>
<gene>
    <name evidence="2" type="ORF">TK0001_0338</name>
</gene>
<evidence type="ECO:0000313" key="3">
    <source>
        <dbReference type="Proteomes" id="UP000233769"/>
    </source>
</evidence>
<evidence type="ECO:0000313" key="2">
    <source>
        <dbReference type="EMBL" id="SOR26940.1"/>
    </source>
</evidence>
<name>A0A2N9AIF4_METEX</name>
<protein>
    <submittedName>
        <fullName evidence="2">Uncharacterized protein</fullName>
    </submittedName>
</protein>
<organism evidence="2 3">
    <name type="scientific">Methylorubrum extorquens</name>
    <name type="common">Methylobacterium dichloromethanicum</name>
    <name type="synonym">Methylobacterium extorquens</name>
    <dbReference type="NCBI Taxonomy" id="408"/>
    <lineage>
        <taxon>Bacteria</taxon>
        <taxon>Pseudomonadati</taxon>
        <taxon>Pseudomonadota</taxon>
        <taxon>Alphaproteobacteria</taxon>
        <taxon>Hyphomicrobiales</taxon>
        <taxon>Methylobacteriaceae</taxon>
        <taxon>Methylorubrum</taxon>
    </lineage>
</organism>
<evidence type="ECO:0000256" key="1">
    <source>
        <dbReference type="SAM" id="MobiDB-lite"/>
    </source>
</evidence>
<proteinExistence type="predicted"/>
<dbReference type="AntiFam" id="ANF00010">
    <property type="entry name" value="tRNA translation"/>
</dbReference>
<sequence>MPPVTRWRARGAARDERSRRHFVGKLFGRGWTGRPPVANPPPPNGIGGPAVQPPHRGLGRIAQLVEQLTLNQRVLGSNPSAPTKLPQTLNQSNTYWTGDGVSDSKIVEPFFSFDIFMRLSLESSIPVLA</sequence>
<dbReference type="AlphaFoldDB" id="A0A2N9AIF4"/>
<accession>A0A2N9AIF4</accession>